<keyword evidence="7 9" id="KW-0547">Nucleotide-binding</keyword>
<dbReference type="InterPro" id="IPR036523">
    <property type="entry name" value="SurE-like_sf"/>
</dbReference>
<reference evidence="11" key="1">
    <citation type="submission" date="2020-02" db="EMBL/GenBank/DDBJ databases">
        <authorList>
            <person name="Meier V. D."/>
        </authorList>
    </citation>
    <scope>NUCLEOTIDE SEQUENCE</scope>
    <source>
        <strain evidence="11">AVDCRST_MAG26</strain>
    </source>
</reference>
<dbReference type="GO" id="GO:0004309">
    <property type="term" value="F:exopolyphosphatase activity"/>
    <property type="evidence" value="ECO:0007669"/>
    <property type="project" value="TreeGrafter"/>
</dbReference>
<dbReference type="PANTHER" id="PTHR30457">
    <property type="entry name" value="5'-NUCLEOTIDASE SURE"/>
    <property type="match status" value="1"/>
</dbReference>
<dbReference type="HAMAP" id="MF_00060">
    <property type="entry name" value="SurE"/>
    <property type="match status" value="1"/>
</dbReference>
<feature type="binding site" evidence="9">
    <location>
        <position position="11"/>
    </location>
    <ligand>
        <name>a divalent metal cation</name>
        <dbReference type="ChEBI" id="CHEBI:60240"/>
    </ligand>
</feature>
<evidence type="ECO:0000256" key="9">
    <source>
        <dbReference type="HAMAP-Rule" id="MF_00060"/>
    </source>
</evidence>
<comment type="similarity">
    <text evidence="4 9">Belongs to the SurE nucleotidase family.</text>
</comment>
<feature type="binding site" evidence="9">
    <location>
        <position position="10"/>
    </location>
    <ligand>
        <name>a divalent metal cation</name>
        <dbReference type="ChEBI" id="CHEBI:60240"/>
    </ligand>
</feature>
<dbReference type="InterPro" id="IPR030048">
    <property type="entry name" value="SurE"/>
</dbReference>
<protein>
    <recommendedName>
        <fullName evidence="9">5'-nucleotidase SurE</fullName>
        <ecNumber evidence="9">3.1.3.5</ecNumber>
    </recommendedName>
    <alternativeName>
        <fullName evidence="9">Nucleoside 5'-monophosphate phosphohydrolase</fullName>
    </alternativeName>
</protein>
<dbReference type="NCBIfam" id="NF001490">
    <property type="entry name" value="PRK00346.1-4"/>
    <property type="match status" value="1"/>
</dbReference>
<proteinExistence type="inferred from homology"/>
<gene>
    <name evidence="9" type="primary">surE</name>
    <name evidence="11" type="ORF">AVDCRST_MAG26-1669</name>
</gene>
<dbReference type="Pfam" id="PF01975">
    <property type="entry name" value="SurE"/>
    <property type="match status" value="1"/>
</dbReference>
<dbReference type="GO" id="GO:0008254">
    <property type="term" value="F:3'-nucleotidase activity"/>
    <property type="evidence" value="ECO:0007669"/>
    <property type="project" value="TreeGrafter"/>
</dbReference>
<comment type="function">
    <text evidence="9">Nucleotidase that shows phosphatase activity on nucleoside 5'-monophosphates.</text>
</comment>
<evidence type="ECO:0000256" key="1">
    <source>
        <dbReference type="ARBA" id="ARBA00000815"/>
    </source>
</evidence>
<keyword evidence="5 9" id="KW-0963">Cytoplasm</keyword>
<dbReference type="PANTHER" id="PTHR30457:SF12">
    <property type="entry name" value="5'_3'-NUCLEOTIDASE SURE"/>
    <property type="match status" value="1"/>
</dbReference>
<comment type="cofactor">
    <cofactor evidence="2">
        <name>Mg(2+)</name>
        <dbReference type="ChEBI" id="CHEBI:18420"/>
    </cofactor>
</comment>
<dbReference type="AlphaFoldDB" id="A0A6J4IC47"/>
<evidence type="ECO:0000256" key="4">
    <source>
        <dbReference type="ARBA" id="ARBA00011062"/>
    </source>
</evidence>
<dbReference type="GO" id="GO:0000166">
    <property type="term" value="F:nucleotide binding"/>
    <property type="evidence" value="ECO:0007669"/>
    <property type="project" value="UniProtKB-KW"/>
</dbReference>
<evidence type="ECO:0000259" key="10">
    <source>
        <dbReference type="Pfam" id="PF01975"/>
    </source>
</evidence>
<dbReference type="NCBIfam" id="TIGR00087">
    <property type="entry name" value="surE"/>
    <property type="match status" value="1"/>
</dbReference>
<dbReference type="GO" id="GO:0005737">
    <property type="term" value="C:cytoplasm"/>
    <property type="evidence" value="ECO:0007669"/>
    <property type="project" value="UniProtKB-SubCell"/>
</dbReference>
<name>A0A6J4IC47_9CHLR</name>
<dbReference type="GO" id="GO:0008253">
    <property type="term" value="F:5'-nucleotidase activity"/>
    <property type="evidence" value="ECO:0007669"/>
    <property type="project" value="UniProtKB-UniRule"/>
</dbReference>
<evidence type="ECO:0000256" key="6">
    <source>
        <dbReference type="ARBA" id="ARBA00022723"/>
    </source>
</evidence>
<accession>A0A6J4IC47</accession>
<evidence type="ECO:0000256" key="2">
    <source>
        <dbReference type="ARBA" id="ARBA00001946"/>
    </source>
</evidence>
<feature type="binding site" evidence="9">
    <location>
        <position position="41"/>
    </location>
    <ligand>
        <name>a divalent metal cation</name>
        <dbReference type="ChEBI" id="CHEBI:60240"/>
    </ligand>
</feature>
<evidence type="ECO:0000256" key="7">
    <source>
        <dbReference type="ARBA" id="ARBA00022741"/>
    </source>
</evidence>
<keyword evidence="6 9" id="KW-0479">Metal-binding</keyword>
<dbReference type="SUPFAM" id="SSF64167">
    <property type="entry name" value="SurE-like"/>
    <property type="match status" value="1"/>
</dbReference>
<evidence type="ECO:0000256" key="8">
    <source>
        <dbReference type="ARBA" id="ARBA00022801"/>
    </source>
</evidence>
<evidence type="ECO:0000256" key="5">
    <source>
        <dbReference type="ARBA" id="ARBA00022490"/>
    </source>
</evidence>
<feature type="binding site" evidence="9">
    <location>
        <position position="97"/>
    </location>
    <ligand>
        <name>a divalent metal cation</name>
        <dbReference type="ChEBI" id="CHEBI:60240"/>
    </ligand>
</feature>
<dbReference type="EMBL" id="CADCTK010000382">
    <property type="protein sequence ID" value="CAA9246058.1"/>
    <property type="molecule type" value="Genomic_DNA"/>
</dbReference>
<organism evidence="11">
    <name type="scientific">uncultured Chloroflexia bacterium</name>
    <dbReference type="NCBI Taxonomy" id="1672391"/>
    <lineage>
        <taxon>Bacteria</taxon>
        <taxon>Bacillati</taxon>
        <taxon>Chloroflexota</taxon>
        <taxon>Chloroflexia</taxon>
        <taxon>environmental samples</taxon>
    </lineage>
</organism>
<comment type="cofactor">
    <cofactor evidence="9">
        <name>a divalent metal cation</name>
        <dbReference type="ChEBI" id="CHEBI:60240"/>
    </cofactor>
    <text evidence="9">Binds 1 divalent metal cation per subunit.</text>
</comment>
<keyword evidence="8 9" id="KW-0378">Hydrolase</keyword>
<feature type="domain" description="Survival protein SurE-like phosphatase/nucleotidase" evidence="10">
    <location>
        <begin position="5"/>
        <end position="186"/>
    </location>
</feature>
<dbReference type="Gene3D" id="3.40.1210.10">
    <property type="entry name" value="Survival protein SurE-like phosphatase/nucleotidase"/>
    <property type="match status" value="1"/>
</dbReference>
<comment type="subcellular location">
    <subcellularLocation>
        <location evidence="3 9">Cytoplasm</location>
    </subcellularLocation>
</comment>
<dbReference type="GO" id="GO:0046872">
    <property type="term" value="F:metal ion binding"/>
    <property type="evidence" value="ECO:0007669"/>
    <property type="project" value="UniProtKB-UniRule"/>
</dbReference>
<dbReference type="InterPro" id="IPR002828">
    <property type="entry name" value="SurE-like_Pase/nucleotidase"/>
</dbReference>
<dbReference type="FunFam" id="3.40.1210.10:FF:000001">
    <property type="entry name" value="5'/3'-nucleotidase SurE"/>
    <property type="match status" value="1"/>
</dbReference>
<dbReference type="EC" id="3.1.3.5" evidence="9"/>
<evidence type="ECO:0000256" key="3">
    <source>
        <dbReference type="ARBA" id="ARBA00004496"/>
    </source>
</evidence>
<sequence>MSMYVLLTNDDGLSSPGLLALRQAIAEVATTVVVAPERNWSAASSARTFYDPLRVDPTTMADGSPAFVCTGTPGDCVALSALGILDRRPDLVVSGINIGANLGQDVTYSGTVAAAMEGIAAGIPSIAISLYGDRQSDFRPAGHFAARLAREVNTRGIEPNVLLNVNVPSGAINGVAITRLGKRHYRDELVIRHDPRGRPYYWIGGDEPEGSLDEGTDTAAIANGYISVTPLHFELTNNRWLDELRGWGLDRP</sequence>
<comment type="catalytic activity">
    <reaction evidence="1 9">
        <text>a ribonucleoside 5'-phosphate + H2O = a ribonucleoside + phosphate</text>
        <dbReference type="Rhea" id="RHEA:12484"/>
        <dbReference type="ChEBI" id="CHEBI:15377"/>
        <dbReference type="ChEBI" id="CHEBI:18254"/>
        <dbReference type="ChEBI" id="CHEBI:43474"/>
        <dbReference type="ChEBI" id="CHEBI:58043"/>
        <dbReference type="EC" id="3.1.3.5"/>
    </reaction>
</comment>
<evidence type="ECO:0000313" key="11">
    <source>
        <dbReference type="EMBL" id="CAA9246058.1"/>
    </source>
</evidence>